<evidence type="ECO:0000313" key="1">
    <source>
        <dbReference type="EMBL" id="RWR95447.1"/>
    </source>
</evidence>
<protein>
    <submittedName>
        <fullName evidence="1">Uncharacterized protein</fullName>
    </submittedName>
</protein>
<comment type="caution">
    <text evidence="1">The sequence shown here is derived from an EMBL/GenBank/DDBJ whole genome shotgun (WGS) entry which is preliminary data.</text>
</comment>
<name>A0A3S3R747_9MAGN</name>
<proteinExistence type="predicted"/>
<reference evidence="1 2" key="1">
    <citation type="journal article" date="2019" name="Nat. Plants">
        <title>Stout camphor tree genome fills gaps in understanding of flowering plant genome evolution.</title>
        <authorList>
            <person name="Chaw S.M."/>
            <person name="Liu Y.C."/>
            <person name="Wu Y.W."/>
            <person name="Wang H.Y."/>
            <person name="Lin C.I."/>
            <person name="Wu C.S."/>
            <person name="Ke H.M."/>
            <person name="Chang L.Y."/>
            <person name="Hsu C.Y."/>
            <person name="Yang H.T."/>
            <person name="Sudianto E."/>
            <person name="Hsu M.H."/>
            <person name="Wu K.P."/>
            <person name="Wang L.N."/>
            <person name="Leebens-Mack J.H."/>
            <person name="Tsai I.J."/>
        </authorList>
    </citation>
    <scope>NUCLEOTIDE SEQUENCE [LARGE SCALE GENOMIC DNA]</scope>
    <source>
        <strain evidence="2">cv. Chaw 1501</strain>
        <tissue evidence="1">Young leaves</tissue>
    </source>
</reference>
<dbReference type="EMBL" id="QPKB01000011">
    <property type="protein sequence ID" value="RWR95447.1"/>
    <property type="molecule type" value="Genomic_DNA"/>
</dbReference>
<gene>
    <name evidence="1" type="ORF">CKAN_02479300</name>
</gene>
<dbReference type="Proteomes" id="UP000283530">
    <property type="component" value="Unassembled WGS sequence"/>
</dbReference>
<accession>A0A3S3R747</accession>
<organism evidence="1 2">
    <name type="scientific">Cinnamomum micranthum f. kanehirae</name>
    <dbReference type="NCBI Taxonomy" id="337451"/>
    <lineage>
        <taxon>Eukaryota</taxon>
        <taxon>Viridiplantae</taxon>
        <taxon>Streptophyta</taxon>
        <taxon>Embryophyta</taxon>
        <taxon>Tracheophyta</taxon>
        <taxon>Spermatophyta</taxon>
        <taxon>Magnoliopsida</taxon>
        <taxon>Magnoliidae</taxon>
        <taxon>Laurales</taxon>
        <taxon>Lauraceae</taxon>
        <taxon>Cinnamomum</taxon>
    </lineage>
</organism>
<sequence length="160" mass="18698">MGDKIKDRKQSKSIACFWGLKMTMAKQMTVSQNINISHNQPQPDCVEEISISRVCSRTYSIRTASDDIKTHLENKLPCNEENFAFLAIFFRHKVKIVDCISALIRRKACTEILIALQRVTKLFYNDLLHLFLYLEYYKTVCSLCFQLQELKFAFIIHCHP</sequence>
<evidence type="ECO:0000313" key="2">
    <source>
        <dbReference type="Proteomes" id="UP000283530"/>
    </source>
</evidence>
<keyword evidence="2" id="KW-1185">Reference proteome</keyword>
<dbReference type="AlphaFoldDB" id="A0A3S3R747"/>